<protein>
    <submittedName>
        <fullName evidence="6">Efflux RND transporter periplasmic adaptor subunit</fullName>
    </submittedName>
</protein>
<dbReference type="Gene3D" id="1.10.287.470">
    <property type="entry name" value="Helix hairpin bin"/>
    <property type="match status" value="1"/>
</dbReference>
<keyword evidence="4" id="KW-0732">Signal</keyword>
<name>A0A5R8WJI7_9BACT</name>
<dbReference type="NCBIfam" id="TIGR01730">
    <property type="entry name" value="RND_mfp"/>
    <property type="match status" value="1"/>
</dbReference>
<keyword evidence="7" id="KW-1185">Reference proteome</keyword>
<dbReference type="PANTHER" id="PTHR30097:SF4">
    <property type="entry name" value="SLR6042 PROTEIN"/>
    <property type="match status" value="1"/>
</dbReference>
<proteinExistence type="inferred from homology"/>
<dbReference type="PANTHER" id="PTHR30097">
    <property type="entry name" value="CATION EFFLUX SYSTEM PROTEIN CUSB"/>
    <property type="match status" value="1"/>
</dbReference>
<comment type="caution">
    <text evidence="6">The sequence shown here is derived from an EMBL/GenBank/DDBJ whole genome shotgun (WGS) entry which is preliminary data.</text>
</comment>
<dbReference type="InterPro" id="IPR006143">
    <property type="entry name" value="RND_pump_MFP"/>
</dbReference>
<feature type="chain" id="PRO_5024428515" evidence="4">
    <location>
        <begin position="22"/>
        <end position="396"/>
    </location>
</feature>
<dbReference type="SUPFAM" id="SSF111369">
    <property type="entry name" value="HlyD-like secretion proteins"/>
    <property type="match status" value="1"/>
</dbReference>
<accession>A0A5R8WJI7</accession>
<dbReference type="Proteomes" id="UP000305517">
    <property type="component" value="Unassembled WGS sequence"/>
</dbReference>
<dbReference type="InterPro" id="IPR058627">
    <property type="entry name" value="MdtA-like_C"/>
</dbReference>
<keyword evidence="2" id="KW-0813">Transport</keyword>
<feature type="domain" description="Multidrug resistance protein MdtA-like C-terminal permuted SH3" evidence="5">
    <location>
        <begin position="325"/>
        <end position="384"/>
    </location>
</feature>
<dbReference type="InterPro" id="IPR051909">
    <property type="entry name" value="MFP_Cation_Efflux"/>
</dbReference>
<keyword evidence="3" id="KW-0175">Coiled coil</keyword>
<dbReference type="GO" id="GO:0022857">
    <property type="term" value="F:transmembrane transporter activity"/>
    <property type="evidence" value="ECO:0007669"/>
    <property type="project" value="InterPro"/>
</dbReference>
<dbReference type="GO" id="GO:0060003">
    <property type="term" value="P:copper ion export"/>
    <property type="evidence" value="ECO:0007669"/>
    <property type="project" value="TreeGrafter"/>
</dbReference>
<dbReference type="Pfam" id="PF25967">
    <property type="entry name" value="RND-MFP_C"/>
    <property type="match status" value="1"/>
</dbReference>
<evidence type="ECO:0000313" key="6">
    <source>
        <dbReference type="EMBL" id="TLM88939.1"/>
    </source>
</evidence>
<dbReference type="Gene3D" id="2.40.30.170">
    <property type="match status" value="1"/>
</dbReference>
<dbReference type="GO" id="GO:0015679">
    <property type="term" value="P:plasma membrane copper ion transport"/>
    <property type="evidence" value="ECO:0007669"/>
    <property type="project" value="TreeGrafter"/>
</dbReference>
<evidence type="ECO:0000256" key="3">
    <source>
        <dbReference type="SAM" id="Coils"/>
    </source>
</evidence>
<dbReference type="Gene3D" id="2.40.420.20">
    <property type="match status" value="1"/>
</dbReference>
<evidence type="ECO:0000256" key="4">
    <source>
        <dbReference type="SAM" id="SignalP"/>
    </source>
</evidence>
<dbReference type="GO" id="GO:0016020">
    <property type="term" value="C:membrane"/>
    <property type="evidence" value="ECO:0007669"/>
    <property type="project" value="InterPro"/>
</dbReference>
<organism evidence="6 7">
    <name type="scientific">Hymenobacter jeollabukensis</name>
    <dbReference type="NCBI Taxonomy" id="2025313"/>
    <lineage>
        <taxon>Bacteria</taxon>
        <taxon>Pseudomonadati</taxon>
        <taxon>Bacteroidota</taxon>
        <taxon>Cytophagia</taxon>
        <taxon>Cytophagales</taxon>
        <taxon>Hymenobacteraceae</taxon>
        <taxon>Hymenobacter</taxon>
    </lineage>
</organism>
<evidence type="ECO:0000259" key="5">
    <source>
        <dbReference type="Pfam" id="PF25967"/>
    </source>
</evidence>
<comment type="similarity">
    <text evidence="1">Belongs to the membrane fusion protein (MFP) (TC 8.A.1) family.</text>
</comment>
<feature type="signal peptide" evidence="4">
    <location>
        <begin position="1"/>
        <end position="21"/>
    </location>
</feature>
<reference evidence="6 7" key="1">
    <citation type="submission" date="2019-05" db="EMBL/GenBank/DDBJ databases">
        <title>Hymenobacter edaphi sp. nov., isolated from abandoned arsenic-contaminated farmland soil.</title>
        <authorList>
            <person name="Nie L."/>
        </authorList>
    </citation>
    <scope>NUCLEOTIDE SEQUENCE [LARGE SCALE GENOMIC DNA]</scope>
    <source>
        <strain evidence="6 7">1-3-3-8</strain>
    </source>
</reference>
<dbReference type="EMBL" id="VAJM01000015">
    <property type="protein sequence ID" value="TLM88939.1"/>
    <property type="molecule type" value="Genomic_DNA"/>
</dbReference>
<dbReference type="AlphaFoldDB" id="A0A5R8WJI7"/>
<gene>
    <name evidence="6" type="ORF">FDY95_22410</name>
</gene>
<dbReference type="OrthoDB" id="9806939at2"/>
<sequence>MNCQPPPLRCLLSLLSLLTLAGCSKNEKPQHQSPSEVQNPVKESDLTTVRITPQAEQRLGIRTVTLKTDRVQATREVGGEVQAVPGQAVTLVAPVQGTLRGGEQLTAGQRVRQGQTLYQLVPLPPERDLLTLNQGTEQARIQLRVSRARLQRAEELLADRAGSVRARDDARADVALAERNLADAQARQAAMSGNSGGGQALPIKAPLSGVVQRVAVAPNTIVTTNTVLVELAALNKVWVRVPLFVGDLRRLGADQTVSVRPLNGGAARVGRPVDAPTLGAASGTATADVFFEVDNTDEAFRPGERVAVDVNLSNAAGTGNGSAPALTIPAAALLYDASGGQWVYVRTAPQQYTRQRVEVQRAVGDQLVVSRGVQAGAVVVTDGAAELFGTEFGGSH</sequence>
<evidence type="ECO:0000256" key="1">
    <source>
        <dbReference type="ARBA" id="ARBA00009477"/>
    </source>
</evidence>
<dbReference type="GO" id="GO:0030313">
    <property type="term" value="C:cell envelope"/>
    <property type="evidence" value="ECO:0007669"/>
    <property type="project" value="TreeGrafter"/>
</dbReference>
<dbReference type="Gene3D" id="2.40.50.100">
    <property type="match status" value="1"/>
</dbReference>
<evidence type="ECO:0000313" key="7">
    <source>
        <dbReference type="Proteomes" id="UP000305517"/>
    </source>
</evidence>
<feature type="coiled-coil region" evidence="3">
    <location>
        <begin position="136"/>
        <end position="187"/>
    </location>
</feature>
<evidence type="ECO:0000256" key="2">
    <source>
        <dbReference type="ARBA" id="ARBA00022448"/>
    </source>
</evidence>